<keyword evidence="1" id="KW-0472">Membrane</keyword>
<dbReference type="EMBL" id="MGHS01000015">
    <property type="protein sequence ID" value="OGM76918.1"/>
    <property type="molecule type" value="Genomic_DNA"/>
</dbReference>
<evidence type="ECO:0000313" key="3">
    <source>
        <dbReference type="Proteomes" id="UP000177855"/>
    </source>
</evidence>
<name>A0A1F8CMF0_9BACT</name>
<accession>A0A1F8CMF0</accession>
<keyword evidence="1" id="KW-1133">Transmembrane helix</keyword>
<proteinExistence type="predicted"/>
<gene>
    <name evidence="2" type="ORF">A2210_00110</name>
</gene>
<dbReference type="STRING" id="1802532.A2210_00110"/>
<dbReference type="Proteomes" id="UP000177855">
    <property type="component" value="Unassembled WGS sequence"/>
</dbReference>
<evidence type="ECO:0000313" key="2">
    <source>
        <dbReference type="EMBL" id="OGM76918.1"/>
    </source>
</evidence>
<reference evidence="2 3" key="1">
    <citation type="journal article" date="2016" name="Nat. Commun.">
        <title>Thousands of microbial genomes shed light on interconnected biogeochemical processes in an aquifer system.</title>
        <authorList>
            <person name="Anantharaman K."/>
            <person name="Brown C.T."/>
            <person name="Hug L.A."/>
            <person name="Sharon I."/>
            <person name="Castelle C.J."/>
            <person name="Probst A.J."/>
            <person name="Thomas B.C."/>
            <person name="Singh A."/>
            <person name="Wilkins M.J."/>
            <person name="Karaoz U."/>
            <person name="Brodie E.L."/>
            <person name="Williams K.H."/>
            <person name="Hubbard S.S."/>
            <person name="Banfield J.F."/>
        </authorList>
    </citation>
    <scope>NUCLEOTIDE SEQUENCE [LARGE SCALE GENOMIC DNA]</scope>
</reference>
<organism evidence="2 3">
    <name type="scientific">Candidatus Woesebacteria bacterium RIFOXYA1_FULL_40_18</name>
    <dbReference type="NCBI Taxonomy" id="1802532"/>
    <lineage>
        <taxon>Bacteria</taxon>
        <taxon>Candidatus Woeseibacteriota</taxon>
    </lineage>
</organism>
<dbReference type="AlphaFoldDB" id="A0A1F8CMF0"/>
<evidence type="ECO:0000256" key="1">
    <source>
        <dbReference type="SAM" id="Phobius"/>
    </source>
</evidence>
<feature type="transmembrane region" description="Helical" evidence="1">
    <location>
        <begin position="12"/>
        <end position="32"/>
    </location>
</feature>
<protein>
    <submittedName>
        <fullName evidence="2">Uncharacterized protein</fullName>
    </submittedName>
</protein>
<sequence length="64" mass="7191">MQIVLRIKFVTLVRELASLLLVPVIVTLRGALDVRVVYRMRRVLLIVRVAPQPVGVAVWAVTIT</sequence>
<keyword evidence="1" id="KW-0812">Transmembrane</keyword>
<comment type="caution">
    <text evidence="2">The sequence shown here is derived from an EMBL/GenBank/DDBJ whole genome shotgun (WGS) entry which is preliminary data.</text>
</comment>